<sequence>MKKVPLSLDLAVAACLHPAKAQQAISLENNDKESPSPYLHTELEKNNVV</sequence>
<dbReference type="RefSeq" id="WP_342679528.1">
    <property type="nucleotide sequence ID" value="NZ_JBCGCU010000015.1"/>
</dbReference>
<name>A0ABU9N0A9_9GAMM</name>
<dbReference type="EMBL" id="JBCGCU010000015">
    <property type="protein sequence ID" value="MEM0516216.1"/>
    <property type="molecule type" value="Genomic_DNA"/>
</dbReference>
<comment type="caution">
    <text evidence="2">The sequence shown here is derived from an EMBL/GenBank/DDBJ whole genome shotgun (WGS) entry which is preliminary data.</text>
</comment>
<gene>
    <name evidence="2" type="ORF">WCN91_12470</name>
</gene>
<protein>
    <submittedName>
        <fullName evidence="2">Uncharacterized protein</fullName>
    </submittedName>
</protein>
<dbReference type="Proteomes" id="UP001447008">
    <property type="component" value="Unassembled WGS sequence"/>
</dbReference>
<accession>A0ABU9N0A9</accession>
<keyword evidence="3" id="KW-1185">Reference proteome</keyword>
<feature type="region of interest" description="Disordered" evidence="1">
    <location>
        <begin position="26"/>
        <end position="49"/>
    </location>
</feature>
<evidence type="ECO:0000313" key="2">
    <source>
        <dbReference type="EMBL" id="MEM0516216.1"/>
    </source>
</evidence>
<evidence type="ECO:0000256" key="1">
    <source>
        <dbReference type="SAM" id="MobiDB-lite"/>
    </source>
</evidence>
<reference evidence="2 3" key="1">
    <citation type="submission" date="2024-03" db="EMBL/GenBank/DDBJ databases">
        <title>Pseudoalteromonas qingdaonensis sp. nov., isolated from the intestines of marine benthic organisms.</title>
        <authorList>
            <person name="Lin X."/>
            <person name="Fang S."/>
            <person name="Hu X."/>
        </authorList>
    </citation>
    <scope>NUCLEOTIDE SEQUENCE [LARGE SCALE GENOMIC DNA]</scope>
    <source>
        <strain evidence="2 3">YIC-827</strain>
    </source>
</reference>
<organism evidence="2 3">
    <name type="scientific">Pseudoalteromonas qingdaonensis</name>
    <dbReference type="NCBI Taxonomy" id="3131913"/>
    <lineage>
        <taxon>Bacteria</taxon>
        <taxon>Pseudomonadati</taxon>
        <taxon>Pseudomonadota</taxon>
        <taxon>Gammaproteobacteria</taxon>
        <taxon>Alteromonadales</taxon>
        <taxon>Pseudoalteromonadaceae</taxon>
        <taxon>Pseudoalteromonas</taxon>
    </lineage>
</organism>
<proteinExistence type="predicted"/>
<evidence type="ECO:0000313" key="3">
    <source>
        <dbReference type="Proteomes" id="UP001447008"/>
    </source>
</evidence>